<dbReference type="AlphaFoldDB" id="A0A2N1J3T8"/>
<name>A0A2N1J3T8_9BACT</name>
<dbReference type="OrthoDB" id="5365794at2"/>
<evidence type="ECO:0008006" key="3">
    <source>
        <dbReference type="Google" id="ProtNLM"/>
    </source>
</evidence>
<sequence length="127" mass="14993">MKMMKSIFINMKYQNKKAFISLELLLVIVIASVILISSYKVVTNIYLSSKNSQIISINRLDLLSSKIILQKRPILIDSLYIKNRNLYINNSLFLQNVKNFKIKNFKNFKIVSFIYNNTQNIQWVIRL</sequence>
<evidence type="ECO:0000313" key="2">
    <source>
        <dbReference type="Proteomes" id="UP000233248"/>
    </source>
</evidence>
<proteinExistence type="predicted"/>
<comment type="caution">
    <text evidence="1">The sequence shown here is derived from an EMBL/GenBank/DDBJ whole genome shotgun (WGS) entry which is preliminary data.</text>
</comment>
<dbReference type="Proteomes" id="UP000233248">
    <property type="component" value="Unassembled WGS sequence"/>
</dbReference>
<evidence type="ECO:0000313" key="1">
    <source>
        <dbReference type="EMBL" id="PKI81152.1"/>
    </source>
</evidence>
<reference evidence="1 2" key="1">
    <citation type="submission" date="2017-09" db="EMBL/GenBank/DDBJ databases">
        <title>Genomics of the genus Arcobacter.</title>
        <authorList>
            <person name="Perez-Cataluna A."/>
            <person name="Figueras M.J."/>
            <person name="Salas-Masso N."/>
        </authorList>
    </citation>
    <scope>NUCLEOTIDE SEQUENCE [LARGE SCALE GENOMIC DNA]</scope>
    <source>
        <strain evidence="1 2">DSM 18005</strain>
    </source>
</reference>
<organism evidence="1 2">
    <name type="scientific">Malaciobacter halophilus</name>
    <dbReference type="NCBI Taxonomy" id="197482"/>
    <lineage>
        <taxon>Bacteria</taxon>
        <taxon>Pseudomonadati</taxon>
        <taxon>Campylobacterota</taxon>
        <taxon>Epsilonproteobacteria</taxon>
        <taxon>Campylobacterales</taxon>
        <taxon>Arcobacteraceae</taxon>
        <taxon>Malaciobacter</taxon>
    </lineage>
</organism>
<accession>A0A2N1J3T8</accession>
<keyword evidence="2" id="KW-1185">Reference proteome</keyword>
<protein>
    <recommendedName>
        <fullName evidence="3">Prepilin-type cleavage/methylation domain-containing protein</fullName>
    </recommendedName>
</protein>
<dbReference type="EMBL" id="NXIF01000023">
    <property type="protein sequence ID" value="PKI81152.1"/>
    <property type="molecule type" value="Genomic_DNA"/>
</dbReference>
<gene>
    <name evidence="1" type="ORF">CP960_06220</name>
</gene>